<sequence length="498" mass="55561">DMHELGSDNEMSPPILLYRNSIPREKDMCTGLCSLQYASVLYMQHVKKIYVFDSQLSTLTCTWPLSDLIAILDDVFLPAGDRGLCFKTPYPFPGNSECTQNFPERTESLNEEVVSGHKNKTLCSSPEDTQDFVKAAKMASSPYHAMGQRVVLPNAGILTKEPGITPQLDADSDGRKKLRYLQPVIEDPCSVRVRQRLLDQVDLSSFPNFYSEDGPLPMAEEDDVLILGSSTNNKGWTVDLTRHSCLVQLERTAVPWDFYIGSQLRERLARDSQAPVHDAGRCFLFQDGCVTVHKASQQSTLRESFEEIVASLAMQTVELVRLMHSCHLIHGALSPDTLVMNRYIGAAVALDFSCSVDLELQPEVTAAHSLPAAQNFITQGLLAPSASPYQVDLLGIAETVHTLLKKRTMRLVKEDSVWTLEEYQEAHPRYSTVSSCHVLPLGPHQLPQSEGLSYSTNRMRGCDEVYPGLRFVGNDQSDEGVCVCRRDLRCLNLVFIDD</sequence>
<dbReference type="InterPro" id="IPR011009">
    <property type="entry name" value="Kinase-like_dom_sf"/>
</dbReference>
<keyword evidence="2" id="KW-1185">Reference proteome</keyword>
<protein>
    <submittedName>
        <fullName evidence="1">Mitotic checkpoint serine/threonine-protein kinase BUB1 beta-like</fullName>
    </submittedName>
</protein>
<dbReference type="SUPFAM" id="SSF56112">
    <property type="entry name" value="Protein kinase-like (PK-like)"/>
    <property type="match status" value="1"/>
</dbReference>
<dbReference type="GO" id="GO:0000776">
    <property type="term" value="C:kinetochore"/>
    <property type="evidence" value="ECO:0007669"/>
    <property type="project" value="UniProtKB-ARBA"/>
</dbReference>
<accession>A0A674AIX7</accession>
<dbReference type="GO" id="GO:0051754">
    <property type="term" value="P:meiotic sister chromatid cohesion, centromeric"/>
    <property type="evidence" value="ECO:0007669"/>
    <property type="project" value="TreeGrafter"/>
</dbReference>
<reference evidence="1" key="1">
    <citation type="submission" date="2025-08" db="UniProtKB">
        <authorList>
            <consortium name="Ensembl"/>
        </authorList>
    </citation>
    <scope>IDENTIFICATION</scope>
</reference>
<organism evidence="1 2">
    <name type="scientific">Salmo trutta</name>
    <name type="common">Brown trout</name>
    <dbReference type="NCBI Taxonomy" id="8032"/>
    <lineage>
        <taxon>Eukaryota</taxon>
        <taxon>Metazoa</taxon>
        <taxon>Chordata</taxon>
        <taxon>Craniata</taxon>
        <taxon>Vertebrata</taxon>
        <taxon>Euteleostomi</taxon>
        <taxon>Actinopterygii</taxon>
        <taxon>Neopterygii</taxon>
        <taxon>Teleostei</taxon>
        <taxon>Protacanthopterygii</taxon>
        <taxon>Salmoniformes</taxon>
        <taxon>Salmonidae</taxon>
        <taxon>Salmoninae</taxon>
        <taxon>Salmo</taxon>
    </lineage>
</organism>
<dbReference type="Proteomes" id="UP000472277">
    <property type="component" value="Chromosome 35"/>
</dbReference>
<dbReference type="PANTHER" id="PTHR14030:SF25">
    <property type="entry name" value="MITOTIC CHECKPOINT SERINE_THREONINE-PROTEIN KINASE BUB1 BETA"/>
    <property type="match status" value="1"/>
</dbReference>
<dbReference type="GO" id="GO:0007094">
    <property type="term" value="P:mitotic spindle assembly checkpoint signaling"/>
    <property type="evidence" value="ECO:0007669"/>
    <property type="project" value="InterPro"/>
</dbReference>
<dbReference type="GO" id="GO:0005634">
    <property type="term" value="C:nucleus"/>
    <property type="evidence" value="ECO:0007669"/>
    <property type="project" value="TreeGrafter"/>
</dbReference>
<dbReference type="Gene3D" id="1.10.510.10">
    <property type="entry name" value="Transferase(Phosphotransferase) domain 1"/>
    <property type="match status" value="1"/>
</dbReference>
<dbReference type="GO" id="GO:0004672">
    <property type="term" value="F:protein kinase activity"/>
    <property type="evidence" value="ECO:0007669"/>
    <property type="project" value="TreeGrafter"/>
</dbReference>
<dbReference type="GeneTree" id="ENSGT00940000158912"/>
<gene>
    <name evidence="1" type="primary">LOC115175080</name>
</gene>
<proteinExistence type="predicted"/>
<name>A0A674AIX7_SALTR</name>
<dbReference type="InterPro" id="IPR015661">
    <property type="entry name" value="Bub1/Mad3"/>
</dbReference>
<evidence type="ECO:0000313" key="1">
    <source>
        <dbReference type="Ensembl" id="ENSSTUP00000059374.1"/>
    </source>
</evidence>
<evidence type="ECO:0000313" key="2">
    <source>
        <dbReference type="Proteomes" id="UP000472277"/>
    </source>
</evidence>
<dbReference type="PANTHER" id="PTHR14030">
    <property type="entry name" value="MITOTIC CHECKPOINT SERINE/THREONINE-PROTEIN KINASE BUB1"/>
    <property type="match status" value="1"/>
</dbReference>
<dbReference type="AlphaFoldDB" id="A0A674AIX7"/>
<reference evidence="1" key="2">
    <citation type="submission" date="2025-09" db="UniProtKB">
        <authorList>
            <consortium name="Ensembl"/>
        </authorList>
    </citation>
    <scope>IDENTIFICATION</scope>
</reference>
<dbReference type="Ensembl" id="ENSSTUT00000062462.1">
    <property type="protein sequence ID" value="ENSSTUP00000059374.1"/>
    <property type="gene ID" value="ENSSTUG00000025572.1"/>
</dbReference>